<evidence type="ECO:0000313" key="3">
    <source>
        <dbReference type="EMBL" id="EPT01690.1"/>
    </source>
</evidence>
<dbReference type="EMBL" id="KE504140">
    <property type="protein sequence ID" value="EPT01690.1"/>
    <property type="molecule type" value="Genomic_DNA"/>
</dbReference>
<dbReference type="OrthoDB" id="2778125at2759"/>
<evidence type="ECO:0000256" key="1">
    <source>
        <dbReference type="SAM" id="MobiDB-lite"/>
    </source>
</evidence>
<dbReference type="Proteomes" id="UP000015241">
    <property type="component" value="Unassembled WGS sequence"/>
</dbReference>
<sequence length="308" mass="35103">MRRRSVYQTAPPDSPRYPQTHQPSPNLKRHTRTRTQSGPLASGTRPRPSSPRPLHWRAGVYFGTPNVAYAHETGHRPYPPRPRPQYGSIASRWSPPKFATAPRQYGPAYATRRSQNQHQRRPTEAQVIATRYRTQKPLPPTPVSSMAGLSVGPADSLFVHPPSSTMATTGSIGNFPDPRAGGAEFKPRVEERYVQEAYPQMMAAWYEGHNFIRCPRPRCRDAYPTLLDLAWHLQLHDYKRQHINSYGWPATPVRRPPAHGNPVFEVDLSGYHPRFSLKRVKKVLEHLVCLLTCTRCCKVCRYDPNPSF</sequence>
<feature type="region of interest" description="Disordered" evidence="1">
    <location>
        <begin position="1"/>
        <end position="57"/>
    </location>
</feature>
<organism evidence="3 4">
    <name type="scientific">Fomitopsis schrenkii</name>
    <name type="common">Brown rot fungus</name>
    <dbReference type="NCBI Taxonomy" id="2126942"/>
    <lineage>
        <taxon>Eukaryota</taxon>
        <taxon>Fungi</taxon>
        <taxon>Dikarya</taxon>
        <taxon>Basidiomycota</taxon>
        <taxon>Agaricomycotina</taxon>
        <taxon>Agaricomycetes</taxon>
        <taxon>Polyporales</taxon>
        <taxon>Fomitopsis</taxon>
    </lineage>
</organism>
<name>S8FU36_FOMSC</name>
<evidence type="ECO:0000313" key="4">
    <source>
        <dbReference type="Proteomes" id="UP000015241"/>
    </source>
</evidence>
<dbReference type="AlphaFoldDB" id="S8FU36"/>
<reference evidence="3 4" key="1">
    <citation type="journal article" date="2012" name="Science">
        <title>The Paleozoic origin of enzymatic lignin decomposition reconstructed from 31 fungal genomes.</title>
        <authorList>
            <person name="Floudas D."/>
            <person name="Binder M."/>
            <person name="Riley R."/>
            <person name="Barry K."/>
            <person name="Blanchette R.A."/>
            <person name="Henrissat B."/>
            <person name="Martinez A.T."/>
            <person name="Otillar R."/>
            <person name="Spatafora J.W."/>
            <person name="Yadav J.S."/>
            <person name="Aerts A."/>
            <person name="Benoit I."/>
            <person name="Boyd A."/>
            <person name="Carlson A."/>
            <person name="Copeland A."/>
            <person name="Coutinho P.M."/>
            <person name="de Vries R.P."/>
            <person name="Ferreira P."/>
            <person name="Findley K."/>
            <person name="Foster B."/>
            <person name="Gaskell J."/>
            <person name="Glotzer D."/>
            <person name="Gorecki P."/>
            <person name="Heitman J."/>
            <person name="Hesse C."/>
            <person name="Hori C."/>
            <person name="Igarashi K."/>
            <person name="Jurgens J.A."/>
            <person name="Kallen N."/>
            <person name="Kersten P."/>
            <person name="Kohler A."/>
            <person name="Kuees U."/>
            <person name="Kumar T.K.A."/>
            <person name="Kuo A."/>
            <person name="LaButti K."/>
            <person name="Larrondo L.F."/>
            <person name="Lindquist E."/>
            <person name="Ling A."/>
            <person name="Lombard V."/>
            <person name="Lucas S."/>
            <person name="Lundell T."/>
            <person name="Martin R."/>
            <person name="McLaughlin D.J."/>
            <person name="Morgenstern I."/>
            <person name="Morin E."/>
            <person name="Murat C."/>
            <person name="Nagy L.G."/>
            <person name="Nolan M."/>
            <person name="Ohm R.A."/>
            <person name="Patyshakuliyeva A."/>
            <person name="Rokas A."/>
            <person name="Ruiz-Duenas F.J."/>
            <person name="Sabat G."/>
            <person name="Salamov A."/>
            <person name="Samejima M."/>
            <person name="Schmutz J."/>
            <person name="Slot J.C."/>
            <person name="St John F."/>
            <person name="Stenlid J."/>
            <person name="Sun H."/>
            <person name="Sun S."/>
            <person name="Syed K."/>
            <person name="Tsang A."/>
            <person name="Wiebenga A."/>
            <person name="Young D."/>
            <person name="Pisabarro A."/>
            <person name="Eastwood D.C."/>
            <person name="Martin F."/>
            <person name="Cullen D."/>
            <person name="Grigoriev I.V."/>
            <person name="Hibbett D.S."/>
        </authorList>
    </citation>
    <scope>NUCLEOTIDE SEQUENCE</scope>
    <source>
        <strain evidence="4">FP-58527</strain>
    </source>
</reference>
<feature type="domain" description="C2H2-type" evidence="2">
    <location>
        <begin position="214"/>
        <end position="236"/>
    </location>
</feature>
<dbReference type="InParanoid" id="S8FU36"/>
<dbReference type="PROSITE" id="PS00028">
    <property type="entry name" value="ZINC_FINGER_C2H2_1"/>
    <property type="match status" value="1"/>
</dbReference>
<dbReference type="HOGENOM" id="CLU_903259_0_0_1"/>
<accession>S8FU36</accession>
<keyword evidence="4" id="KW-1185">Reference proteome</keyword>
<dbReference type="InterPro" id="IPR013087">
    <property type="entry name" value="Znf_C2H2_type"/>
</dbReference>
<gene>
    <name evidence="3" type="ORF">FOMPIDRAFT_1059647</name>
</gene>
<proteinExistence type="predicted"/>
<feature type="region of interest" description="Disordered" evidence="1">
    <location>
        <begin position="72"/>
        <end position="103"/>
    </location>
</feature>
<evidence type="ECO:0000259" key="2">
    <source>
        <dbReference type="PROSITE" id="PS00028"/>
    </source>
</evidence>
<protein>
    <recommendedName>
        <fullName evidence="2">C2H2-type domain-containing protein</fullName>
    </recommendedName>
</protein>